<accession>A0A9D1EVI2</accession>
<keyword evidence="1" id="KW-0808">Transferase</keyword>
<dbReference type="GO" id="GO:0016301">
    <property type="term" value="F:kinase activity"/>
    <property type="evidence" value="ECO:0007669"/>
    <property type="project" value="UniProtKB-KW"/>
</dbReference>
<comment type="caution">
    <text evidence="1">The sequence shown here is derived from an EMBL/GenBank/DDBJ whole genome shotgun (WGS) entry which is preliminary data.</text>
</comment>
<keyword evidence="1" id="KW-0418">Kinase</keyword>
<protein>
    <submittedName>
        <fullName evidence="1">Cytidylate kinase-like family protein</fullName>
    </submittedName>
</protein>
<evidence type="ECO:0000313" key="2">
    <source>
        <dbReference type="Proteomes" id="UP000823935"/>
    </source>
</evidence>
<reference evidence="1" key="2">
    <citation type="journal article" date="2021" name="PeerJ">
        <title>Extensive microbial diversity within the chicken gut microbiome revealed by metagenomics and culture.</title>
        <authorList>
            <person name="Gilroy R."/>
            <person name="Ravi A."/>
            <person name="Getino M."/>
            <person name="Pursley I."/>
            <person name="Horton D.L."/>
            <person name="Alikhan N.F."/>
            <person name="Baker D."/>
            <person name="Gharbi K."/>
            <person name="Hall N."/>
            <person name="Watson M."/>
            <person name="Adriaenssens E.M."/>
            <person name="Foster-Nyarko E."/>
            <person name="Jarju S."/>
            <person name="Secka A."/>
            <person name="Antonio M."/>
            <person name="Oren A."/>
            <person name="Chaudhuri R.R."/>
            <person name="La Ragione R."/>
            <person name="Hildebrand F."/>
            <person name="Pallen M.J."/>
        </authorList>
    </citation>
    <scope>NUCLEOTIDE SEQUENCE</scope>
    <source>
        <strain evidence="1">CHK190-19873</strain>
    </source>
</reference>
<dbReference type="Gene3D" id="3.40.50.300">
    <property type="entry name" value="P-loop containing nucleotide triphosphate hydrolases"/>
    <property type="match status" value="1"/>
</dbReference>
<dbReference type="Proteomes" id="UP000823935">
    <property type="component" value="Unassembled WGS sequence"/>
</dbReference>
<evidence type="ECO:0000313" key="1">
    <source>
        <dbReference type="EMBL" id="HIS33042.1"/>
    </source>
</evidence>
<dbReference type="InterPro" id="IPR027417">
    <property type="entry name" value="P-loop_NTPase"/>
</dbReference>
<dbReference type="EMBL" id="DVIQ01000110">
    <property type="protein sequence ID" value="HIS33042.1"/>
    <property type="molecule type" value="Genomic_DNA"/>
</dbReference>
<reference evidence="1" key="1">
    <citation type="submission" date="2020-10" db="EMBL/GenBank/DDBJ databases">
        <authorList>
            <person name="Gilroy R."/>
        </authorList>
    </citation>
    <scope>NUCLEOTIDE SEQUENCE</scope>
    <source>
        <strain evidence="1">CHK190-19873</strain>
    </source>
</reference>
<proteinExistence type="predicted"/>
<name>A0A9D1EVI2_9FIRM</name>
<dbReference type="Pfam" id="PF13189">
    <property type="entry name" value="Cytidylate_kin2"/>
    <property type="match status" value="1"/>
</dbReference>
<dbReference type="AlphaFoldDB" id="A0A9D1EVI2"/>
<dbReference type="SUPFAM" id="SSF52540">
    <property type="entry name" value="P-loop containing nucleoside triphosphate hydrolases"/>
    <property type="match status" value="1"/>
</dbReference>
<organism evidence="1 2">
    <name type="scientific">Candidatus Limivivens intestinipullorum</name>
    <dbReference type="NCBI Taxonomy" id="2840858"/>
    <lineage>
        <taxon>Bacteria</taxon>
        <taxon>Bacillati</taxon>
        <taxon>Bacillota</taxon>
        <taxon>Clostridia</taxon>
        <taxon>Lachnospirales</taxon>
        <taxon>Lachnospiraceae</taxon>
        <taxon>Lachnospiraceae incertae sedis</taxon>
        <taxon>Candidatus Limivivens</taxon>
    </lineage>
</organism>
<gene>
    <name evidence="1" type="ORF">IAB44_16080</name>
</gene>
<sequence length="209" mass="23968">MEKVIVTIARQYGSGGKTIGHMLAEKLGINCYGREILRMASDDSGINELLFHRTDERLKGAGLFGLAKKVYKGGLIPPESDDFVSDQNLFNYQAKIIKELAAQESCVIVGRCADFILRDRPDVVSVFVHAPMDYRIARSLELSASAIKNEKEMERYIQRTDKHRGDYYYYYTGRTWDDARNYDLCLNSSRLGFDKCVDMICSYIDIRFR</sequence>